<dbReference type="EMBL" id="MN586053">
    <property type="protein sequence ID" value="QGJ96539.1"/>
    <property type="molecule type" value="Genomic_DNA"/>
</dbReference>
<proteinExistence type="predicted"/>
<evidence type="ECO:0000313" key="3">
    <source>
        <dbReference type="Proteomes" id="UP000426010"/>
    </source>
</evidence>
<feature type="region of interest" description="Disordered" evidence="1">
    <location>
        <begin position="1"/>
        <end position="56"/>
    </location>
</feature>
<organism evidence="2 3">
    <name type="scientific">Arthrobacter phage BeatusComedenti</name>
    <dbReference type="NCBI Taxonomy" id="2656523"/>
    <lineage>
        <taxon>Viruses</taxon>
        <taxon>Duplodnaviria</taxon>
        <taxon>Heunggongvirae</taxon>
        <taxon>Uroviricota</taxon>
        <taxon>Caudoviricetes</taxon>
        <taxon>Kelleziovirus</taxon>
        <taxon>Kelleziovirus kitkat</taxon>
    </lineage>
</organism>
<gene>
    <name evidence="2" type="primary">100</name>
    <name evidence="2" type="ORF">SEA_BEATUSCOMEDENTI_100</name>
</gene>
<name>A0A649VX88_9CAUD</name>
<sequence>MASIRVTGYFTPDPEEQDSSSPTGLTEDAYASLISGESGSPLSLMDLTDVEVERVD</sequence>
<reference evidence="2 3" key="1">
    <citation type="submission" date="2019-10" db="EMBL/GenBank/DDBJ databases">
        <authorList>
            <person name="Roscher J.E."/>
            <person name="Garlena R.A."/>
            <person name="Russell D.A."/>
            <person name="Pope W.H."/>
            <person name="Jacobs-Sera D."/>
            <person name="Hatfull G.F."/>
        </authorList>
    </citation>
    <scope>NUCLEOTIDE SEQUENCE [LARGE SCALE GENOMIC DNA]</scope>
</reference>
<evidence type="ECO:0000313" key="2">
    <source>
        <dbReference type="EMBL" id="QGJ96539.1"/>
    </source>
</evidence>
<protein>
    <submittedName>
        <fullName evidence="2">Uncharacterized protein</fullName>
    </submittedName>
</protein>
<evidence type="ECO:0000256" key="1">
    <source>
        <dbReference type="SAM" id="MobiDB-lite"/>
    </source>
</evidence>
<dbReference type="Proteomes" id="UP000426010">
    <property type="component" value="Segment"/>
</dbReference>
<accession>A0A649VX88</accession>